<evidence type="ECO:0000313" key="3">
    <source>
        <dbReference type="Proteomes" id="UP000058074"/>
    </source>
</evidence>
<feature type="signal peptide" evidence="1">
    <location>
        <begin position="1"/>
        <end position="18"/>
    </location>
</feature>
<evidence type="ECO:0000256" key="1">
    <source>
        <dbReference type="SAM" id="SignalP"/>
    </source>
</evidence>
<dbReference type="RefSeq" id="WP_234715677.1">
    <property type="nucleotide sequence ID" value="NZ_CP012700.1"/>
</dbReference>
<proteinExistence type="predicted"/>
<keyword evidence="1" id="KW-0732">Signal</keyword>
<evidence type="ECO:0008006" key="4">
    <source>
        <dbReference type="Google" id="ProtNLM"/>
    </source>
</evidence>
<dbReference type="EMBL" id="CP012700">
    <property type="protein sequence ID" value="ALH82903.1"/>
    <property type="molecule type" value="Genomic_DNA"/>
</dbReference>
<protein>
    <recommendedName>
        <fullName evidence="4">Phage protein</fullName>
    </recommendedName>
</protein>
<feature type="chain" id="PRO_5006039280" description="Phage protein" evidence="1">
    <location>
        <begin position="19"/>
        <end position="162"/>
    </location>
</feature>
<name>A0A0N9V4W2_SPHMC</name>
<reference evidence="2 3" key="1">
    <citation type="journal article" date="2015" name="Genome Announc.">
        <title>Complete Genome Sequence of Polypropylene Glycol- and Polyethylene Glycol-Degrading Sphingopyxis macrogoltabida Strain EY-1.</title>
        <authorList>
            <person name="Ohtsubo Y."/>
            <person name="Nagata Y."/>
            <person name="Numata M."/>
            <person name="Tsuchikane K."/>
            <person name="Hosoyama A."/>
            <person name="Yamazoe A."/>
            <person name="Tsuda M."/>
            <person name="Fujita N."/>
            <person name="Kawai F."/>
        </authorList>
    </citation>
    <scope>NUCLEOTIDE SEQUENCE [LARGE SCALE GENOMIC DNA]</scope>
    <source>
        <strain evidence="2 3">EY-1</strain>
    </source>
</reference>
<dbReference type="Proteomes" id="UP000058074">
    <property type="component" value="Chromosome"/>
</dbReference>
<dbReference type="KEGG" id="smag:AN936_21860"/>
<dbReference type="AlphaFoldDB" id="A0A0N9V4W2"/>
<gene>
    <name evidence="2" type="ORF">AN936_21860</name>
</gene>
<evidence type="ECO:0000313" key="2">
    <source>
        <dbReference type="EMBL" id="ALH82903.1"/>
    </source>
</evidence>
<sequence length="162" mass="17056">MTLALAATAVTMAGQGYAALQSAAASRYEARIADQNAKLENEAGFRATENTKTEALAHYRRVAQLKGEQRVAQAANGVSLDFGSAADVAADTDMLGREDVSRIYEQGAERVRGFDISASNYRSSAAASRFAAKGALIKGALDMGSTALSGAAQYSKMKRNPR</sequence>
<organism evidence="2 3">
    <name type="scientific">Sphingopyxis macrogoltabida</name>
    <name type="common">Sphingomonas macrogoltabidus</name>
    <dbReference type="NCBI Taxonomy" id="33050"/>
    <lineage>
        <taxon>Bacteria</taxon>
        <taxon>Pseudomonadati</taxon>
        <taxon>Pseudomonadota</taxon>
        <taxon>Alphaproteobacteria</taxon>
        <taxon>Sphingomonadales</taxon>
        <taxon>Sphingomonadaceae</taxon>
        <taxon>Sphingopyxis</taxon>
    </lineage>
</organism>
<accession>A0A0N9V4W2</accession>
<dbReference type="PATRIC" id="fig|33050.5.peg.4527"/>